<feature type="domain" description="Gfo/Idh/MocA-like oxidoreductase N-terminal" evidence="1">
    <location>
        <begin position="58"/>
        <end position="183"/>
    </location>
</feature>
<reference evidence="4" key="1">
    <citation type="journal article" date="2019" name="Int. J. Syst. Evol. Microbiol.">
        <title>The Global Catalogue of Microorganisms (GCM) 10K type strain sequencing project: providing services to taxonomists for standard genome sequencing and annotation.</title>
        <authorList>
            <consortium name="The Broad Institute Genomics Platform"/>
            <consortium name="The Broad Institute Genome Sequencing Center for Infectious Disease"/>
            <person name="Wu L."/>
            <person name="Ma J."/>
        </authorList>
    </citation>
    <scope>NUCLEOTIDE SEQUENCE [LARGE SCALE GENOMIC DNA]</scope>
    <source>
        <strain evidence="4">JCM 17925</strain>
    </source>
</reference>
<dbReference type="InterPro" id="IPR006311">
    <property type="entry name" value="TAT_signal"/>
</dbReference>
<organism evidence="3 4">
    <name type="scientific">Nibrella viscosa</name>
    <dbReference type="NCBI Taxonomy" id="1084524"/>
    <lineage>
        <taxon>Bacteria</taxon>
        <taxon>Pseudomonadati</taxon>
        <taxon>Bacteroidota</taxon>
        <taxon>Cytophagia</taxon>
        <taxon>Cytophagales</taxon>
        <taxon>Spirosomataceae</taxon>
        <taxon>Nibrella</taxon>
    </lineage>
</organism>
<dbReference type="PANTHER" id="PTHR43818">
    <property type="entry name" value="BCDNA.GH03377"/>
    <property type="match status" value="1"/>
</dbReference>
<dbReference type="PANTHER" id="PTHR43818:SF5">
    <property type="entry name" value="OXIDOREDUCTASE FAMILY PROTEIN"/>
    <property type="match status" value="1"/>
</dbReference>
<dbReference type="Gene3D" id="3.30.360.10">
    <property type="entry name" value="Dihydrodipicolinate Reductase, domain 2"/>
    <property type="match status" value="1"/>
</dbReference>
<dbReference type="InterPro" id="IPR050463">
    <property type="entry name" value="Gfo/Idh/MocA_oxidrdct_glycsds"/>
</dbReference>
<dbReference type="InterPro" id="IPR043906">
    <property type="entry name" value="Gfo/Idh/MocA_OxRdtase_bact_C"/>
</dbReference>
<dbReference type="InterPro" id="IPR000683">
    <property type="entry name" value="Gfo/Idh/MocA-like_OxRdtase_N"/>
</dbReference>
<feature type="domain" description="Gfo/Idh/MocA-like oxidoreductase bacterial type C-terminal" evidence="2">
    <location>
        <begin position="379"/>
        <end position="449"/>
    </location>
</feature>
<accession>A0ABP8KEM0</accession>
<evidence type="ECO:0000259" key="1">
    <source>
        <dbReference type="Pfam" id="PF01408"/>
    </source>
</evidence>
<evidence type="ECO:0000313" key="4">
    <source>
        <dbReference type="Proteomes" id="UP001500936"/>
    </source>
</evidence>
<evidence type="ECO:0000259" key="2">
    <source>
        <dbReference type="Pfam" id="PF19051"/>
    </source>
</evidence>
<dbReference type="Pfam" id="PF01408">
    <property type="entry name" value="GFO_IDH_MocA"/>
    <property type="match status" value="1"/>
</dbReference>
<evidence type="ECO:0000313" key="3">
    <source>
        <dbReference type="EMBL" id="GAA4405021.1"/>
    </source>
</evidence>
<dbReference type="PROSITE" id="PS51318">
    <property type="entry name" value="TAT"/>
    <property type="match status" value="1"/>
</dbReference>
<sequence length="461" mass="51825">MKDKHDSRREFLKKATGGYLAAITVPAMATAGNAPLIGSSNVMPTIIPSRVFGANDRIRVAVLGVNGRGKDHIAGYMRHQANNVEVVTLCDADNVVLQERAKEFETKYSKKVKTEQDLRRVFDDKEVDAVSIAMPNHWHALATIWACQAGKDVYVEKPGSHTFTEGRRMIEAAERYDRIVQHGVQLRSSEAIKEAIQHLRNGTIGNVYMARGLVFKWRPDIGNQGNSPVPEGLNWDLWQGPAQARAFSKNYVHYNWHWFWDYGNGDIGNQGIHETDLCMWGLDVGLPEEISSSGGKFLWNDCKETPEVLTTTYKYPKEGKVIQFEVRPWMTNKEDGVEVGNIFYGDKGYMVINGYADYKIYLGRDRQPGPARNAGGDHYKNFLDAVRAHDKKLLNGPVETAHLASGIAHLGNISYRLGRTLKFDPQKEQFIGDKEANAMLTRKYRAPYVVPDTIAGPLTKR</sequence>
<dbReference type="RefSeq" id="WP_345267143.1">
    <property type="nucleotide sequence ID" value="NZ_BAABHB010000003.1"/>
</dbReference>
<dbReference type="Gene3D" id="3.40.50.720">
    <property type="entry name" value="NAD(P)-binding Rossmann-like Domain"/>
    <property type="match status" value="1"/>
</dbReference>
<dbReference type="EMBL" id="BAABHB010000003">
    <property type="protein sequence ID" value="GAA4405021.1"/>
    <property type="molecule type" value="Genomic_DNA"/>
</dbReference>
<gene>
    <name evidence="3" type="ORF">GCM10023187_23030</name>
</gene>
<dbReference type="SUPFAM" id="SSF55347">
    <property type="entry name" value="Glyceraldehyde-3-phosphate dehydrogenase-like, C-terminal domain"/>
    <property type="match status" value="1"/>
</dbReference>
<dbReference type="Proteomes" id="UP001500936">
    <property type="component" value="Unassembled WGS sequence"/>
</dbReference>
<dbReference type="InterPro" id="IPR036291">
    <property type="entry name" value="NAD(P)-bd_dom_sf"/>
</dbReference>
<comment type="caution">
    <text evidence="3">The sequence shown here is derived from an EMBL/GenBank/DDBJ whole genome shotgun (WGS) entry which is preliminary data.</text>
</comment>
<dbReference type="SUPFAM" id="SSF51735">
    <property type="entry name" value="NAD(P)-binding Rossmann-fold domains"/>
    <property type="match status" value="1"/>
</dbReference>
<name>A0ABP8KEM0_9BACT</name>
<keyword evidence="4" id="KW-1185">Reference proteome</keyword>
<feature type="domain" description="Gfo/Idh/MocA-like oxidoreductase bacterial type C-terminal" evidence="2">
    <location>
        <begin position="223"/>
        <end position="277"/>
    </location>
</feature>
<dbReference type="Pfam" id="PF19051">
    <property type="entry name" value="GFO_IDH_MocA_C2"/>
    <property type="match status" value="2"/>
</dbReference>
<proteinExistence type="predicted"/>
<protein>
    <submittedName>
        <fullName evidence="3">Gfo/Idh/MocA family oxidoreductase</fullName>
    </submittedName>
</protein>